<dbReference type="PANTHER" id="PTHR43798:SF31">
    <property type="entry name" value="AB HYDROLASE SUPERFAMILY PROTEIN YCLE"/>
    <property type="match status" value="1"/>
</dbReference>
<evidence type="ECO:0000313" key="4">
    <source>
        <dbReference type="Proteomes" id="UP000192342"/>
    </source>
</evidence>
<gene>
    <name evidence="3" type="ORF">ATO7_15472</name>
</gene>
<dbReference type="GO" id="GO:0016020">
    <property type="term" value="C:membrane"/>
    <property type="evidence" value="ECO:0007669"/>
    <property type="project" value="TreeGrafter"/>
</dbReference>
<dbReference type="PANTHER" id="PTHR43798">
    <property type="entry name" value="MONOACYLGLYCEROL LIPASE"/>
    <property type="match status" value="1"/>
</dbReference>
<dbReference type="AlphaFoldDB" id="A0A1Y1SA34"/>
<organism evidence="3 4">
    <name type="scientific">Oceanococcus atlanticus</name>
    <dbReference type="NCBI Taxonomy" id="1317117"/>
    <lineage>
        <taxon>Bacteria</taxon>
        <taxon>Pseudomonadati</taxon>
        <taxon>Pseudomonadota</taxon>
        <taxon>Gammaproteobacteria</taxon>
        <taxon>Chromatiales</taxon>
        <taxon>Oceanococcaceae</taxon>
        <taxon>Oceanococcus</taxon>
    </lineage>
</organism>
<dbReference type="InterPro" id="IPR050266">
    <property type="entry name" value="AB_hydrolase_sf"/>
</dbReference>
<evidence type="ECO:0000313" key="3">
    <source>
        <dbReference type="EMBL" id="ORE85196.1"/>
    </source>
</evidence>
<evidence type="ECO:0000259" key="2">
    <source>
        <dbReference type="Pfam" id="PF00561"/>
    </source>
</evidence>
<proteinExistence type="predicted"/>
<reference evidence="3 4" key="1">
    <citation type="submission" date="2013-04" db="EMBL/GenBank/DDBJ databases">
        <title>Oceanococcus atlanticus 22II-S10r2 Genome Sequencing.</title>
        <authorList>
            <person name="Lai Q."/>
            <person name="Li G."/>
            <person name="Shao Z."/>
        </authorList>
    </citation>
    <scope>NUCLEOTIDE SEQUENCE [LARGE SCALE GENOMIC DNA]</scope>
    <source>
        <strain evidence="3 4">22II-S10r2</strain>
    </source>
</reference>
<dbReference type="Gene3D" id="3.40.50.1820">
    <property type="entry name" value="alpha/beta hydrolase"/>
    <property type="match status" value="1"/>
</dbReference>
<keyword evidence="1 3" id="KW-0378">Hydrolase</keyword>
<dbReference type="STRING" id="1317117.ATO7_15472"/>
<accession>A0A1Y1SA34</accession>
<comment type="caution">
    <text evidence="3">The sequence shown here is derived from an EMBL/GenBank/DDBJ whole genome shotgun (WGS) entry which is preliminary data.</text>
</comment>
<dbReference type="InterPro" id="IPR029058">
    <property type="entry name" value="AB_hydrolase_fold"/>
</dbReference>
<dbReference type="SUPFAM" id="SSF53474">
    <property type="entry name" value="alpha/beta-Hydrolases"/>
    <property type="match status" value="1"/>
</dbReference>
<dbReference type="Proteomes" id="UP000192342">
    <property type="component" value="Unassembled WGS sequence"/>
</dbReference>
<dbReference type="InterPro" id="IPR000639">
    <property type="entry name" value="Epox_hydrolase-like"/>
</dbReference>
<protein>
    <submittedName>
        <fullName evidence="3">Alpha/beta hydrolase fold protein</fullName>
    </submittedName>
</protein>
<sequence length="275" mass="30861">MHVRHWEGNAQPLRVILHGWLDLSATWQRLVDHLPADWAIAAPDQRGFGHSDAVGDTYWFYDYVADLDALLDQLSPDQPIDLIGHSMGSQVAALYAGVRPQRVRRLVLLDGFYLPQTTPERAPQQLRNWLDDLRSTPEEKRYPDLDTLAEKIAKRQRGLDAAGARFVAECWSSPSDDGQVTLLGDARHRQRGPLLYRDEEAKAIFRQVSAPTLLVDAGQSVLAGMGKSEVRQQRLECFEQRTHVSIEQAGHMLHFDAPDATAQHIESFLSAAEPG</sequence>
<dbReference type="GO" id="GO:0016787">
    <property type="term" value="F:hydrolase activity"/>
    <property type="evidence" value="ECO:0007669"/>
    <property type="project" value="UniProtKB-KW"/>
</dbReference>
<keyword evidence="4" id="KW-1185">Reference proteome</keyword>
<name>A0A1Y1SA34_9GAMM</name>
<dbReference type="EMBL" id="AQQV01000005">
    <property type="protein sequence ID" value="ORE85196.1"/>
    <property type="molecule type" value="Genomic_DNA"/>
</dbReference>
<feature type="domain" description="AB hydrolase-1" evidence="2">
    <location>
        <begin position="15"/>
        <end position="258"/>
    </location>
</feature>
<dbReference type="PRINTS" id="PR00111">
    <property type="entry name" value="ABHYDROLASE"/>
</dbReference>
<evidence type="ECO:0000256" key="1">
    <source>
        <dbReference type="ARBA" id="ARBA00022801"/>
    </source>
</evidence>
<dbReference type="PRINTS" id="PR00412">
    <property type="entry name" value="EPOXHYDRLASE"/>
</dbReference>
<dbReference type="InterPro" id="IPR000073">
    <property type="entry name" value="AB_hydrolase_1"/>
</dbReference>
<dbReference type="Pfam" id="PF00561">
    <property type="entry name" value="Abhydrolase_1"/>
    <property type="match status" value="1"/>
</dbReference>